<keyword evidence="3 7" id="KW-0732">Signal</keyword>
<name>A0ABT9LSQ2_9BACL</name>
<evidence type="ECO:0000256" key="2">
    <source>
        <dbReference type="ARBA" id="ARBA00022670"/>
    </source>
</evidence>
<feature type="coiled-coil region" evidence="6">
    <location>
        <begin position="37"/>
        <end position="99"/>
    </location>
</feature>
<feature type="chain" id="PRO_5045527575" evidence="7">
    <location>
        <begin position="26"/>
        <end position="388"/>
    </location>
</feature>
<evidence type="ECO:0000256" key="4">
    <source>
        <dbReference type="ARBA" id="ARBA00022801"/>
    </source>
</evidence>
<dbReference type="GO" id="GO:0016787">
    <property type="term" value="F:hydrolase activity"/>
    <property type="evidence" value="ECO:0007669"/>
    <property type="project" value="UniProtKB-KW"/>
</dbReference>
<organism evidence="9 10">
    <name type="scientific">Alicyclobacillus tolerans</name>
    <dbReference type="NCBI Taxonomy" id="90970"/>
    <lineage>
        <taxon>Bacteria</taxon>
        <taxon>Bacillati</taxon>
        <taxon>Bacillota</taxon>
        <taxon>Bacilli</taxon>
        <taxon>Bacillales</taxon>
        <taxon>Alicyclobacillaceae</taxon>
        <taxon>Alicyclobacillus</taxon>
    </lineage>
</organism>
<accession>A0ABT9LSQ2</accession>
<dbReference type="InterPro" id="IPR057309">
    <property type="entry name" value="PcsB_CC"/>
</dbReference>
<sequence>MRRVSRILCSAVAVLAMSFSAQKIAQASSLTQEKTLLQELQQQSNQTYQQIAKEKVKETVLQNKLSEYKDSLQNVQQAILLNQQQMKDLQTELISLQKQIHQNDIKLNTFKSDLYARLRLMYENGNVQYLSVLLHATSFQDLLNRLHGLEVISQENHVLLQEVQTIEARLAAQNVQKSEKLHQLVHKHDELLTLQHTDAVLAADESTLLHQTQNQVQQEEQQRGLLESQIHLTQSQIQQIELQTEEANLLMQNKSYINTTISNMPTGNASAIISFAEQFLGVPYVWGGTSPSGFDCSGFTQYVLAHFGIQIERTSEEQFAEGIPVSENNLQPGDLVFFSTYAPGASHVGIYIGNGLMIDAQDMGVSIDSVFNSYWGPKYLGARQMFKS</sequence>
<evidence type="ECO:0000313" key="10">
    <source>
        <dbReference type="Proteomes" id="UP001229209"/>
    </source>
</evidence>
<dbReference type="Proteomes" id="UP001229209">
    <property type="component" value="Unassembled WGS sequence"/>
</dbReference>
<dbReference type="PROSITE" id="PS51935">
    <property type="entry name" value="NLPC_P60"/>
    <property type="match status" value="1"/>
</dbReference>
<feature type="coiled-coil region" evidence="6">
    <location>
        <begin position="202"/>
        <end position="229"/>
    </location>
</feature>
<evidence type="ECO:0000259" key="8">
    <source>
        <dbReference type="PROSITE" id="PS51935"/>
    </source>
</evidence>
<dbReference type="Gene3D" id="6.10.250.3150">
    <property type="match status" value="1"/>
</dbReference>
<feature type="domain" description="NlpC/P60" evidence="8">
    <location>
        <begin position="266"/>
        <end position="386"/>
    </location>
</feature>
<feature type="signal peptide" evidence="7">
    <location>
        <begin position="1"/>
        <end position="25"/>
    </location>
</feature>
<evidence type="ECO:0000256" key="6">
    <source>
        <dbReference type="SAM" id="Coils"/>
    </source>
</evidence>
<proteinExistence type="inferred from homology"/>
<dbReference type="InterPro" id="IPR038765">
    <property type="entry name" value="Papain-like_cys_pep_sf"/>
</dbReference>
<evidence type="ECO:0000256" key="1">
    <source>
        <dbReference type="ARBA" id="ARBA00007074"/>
    </source>
</evidence>
<reference evidence="9 10" key="1">
    <citation type="submission" date="2023-07" db="EMBL/GenBank/DDBJ databases">
        <title>Genomic Encyclopedia of Type Strains, Phase IV (KMG-IV): sequencing the most valuable type-strain genomes for metagenomic binning, comparative biology and taxonomic classification.</title>
        <authorList>
            <person name="Goeker M."/>
        </authorList>
    </citation>
    <scope>NUCLEOTIDE SEQUENCE [LARGE SCALE GENOMIC DNA]</scope>
    <source>
        <strain evidence="9 10">DSM 25924</strain>
    </source>
</reference>
<dbReference type="PANTHER" id="PTHR47053:SF1">
    <property type="entry name" value="MUREIN DD-ENDOPEPTIDASE MEPH-RELATED"/>
    <property type="match status" value="1"/>
</dbReference>
<comment type="caution">
    <text evidence="9">The sequence shown here is derived from an EMBL/GenBank/DDBJ whole genome shotgun (WGS) entry which is preliminary data.</text>
</comment>
<evidence type="ECO:0000313" key="9">
    <source>
        <dbReference type="EMBL" id="MDP9727292.1"/>
    </source>
</evidence>
<dbReference type="Pfam" id="PF24568">
    <property type="entry name" value="CC_PcsB"/>
    <property type="match status" value="1"/>
</dbReference>
<dbReference type="EMBL" id="JAURUO010000001">
    <property type="protein sequence ID" value="MDP9727292.1"/>
    <property type="molecule type" value="Genomic_DNA"/>
</dbReference>
<evidence type="ECO:0000256" key="3">
    <source>
        <dbReference type="ARBA" id="ARBA00022729"/>
    </source>
</evidence>
<dbReference type="PANTHER" id="PTHR47053">
    <property type="entry name" value="MUREIN DD-ENDOPEPTIDASE MEPH-RELATED"/>
    <property type="match status" value="1"/>
</dbReference>
<dbReference type="Pfam" id="PF00877">
    <property type="entry name" value="NLPC_P60"/>
    <property type="match status" value="1"/>
</dbReference>
<dbReference type="SUPFAM" id="SSF54001">
    <property type="entry name" value="Cysteine proteinases"/>
    <property type="match status" value="1"/>
</dbReference>
<protein>
    <submittedName>
        <fullName evidence="9">Cell wall-associated NlpC family hydrolase</fullName>
    </submittedName>
</protein>
<evidence type="ECO:0000256" key="7">
    <source>
        <dbReference type="SAM" id="SignalP"/>
    </source>
</evidence>
<keyword evidence="4 9" id="KW-0378">Hydrolase</keyword>
<keyword evidence="2" id="KW-0645">Protease</keyword>
<dbReference type="InterPro" id="IPR051202">
    <property type="entry name" value="Peptidase_C40"/>
</dbReference>
<keyword evidence="5" id="KW-0788">Thiol protease</keyword>
<keyword evidence="6" id="KW-0175">Coiled coil</keyword>
<dbReference type="InterPro" id="IPR000064">
    <property type="entry name" value="NLP_P60_dom"/>
</dbReference>
<evidence type="ECO:0000256" key="5">
    <source>
        <dbReference type="ARBA" id="ARBA00022807"/>
    </source>
</evidence>
<dbReference type="Gene3D" id="3.90.1720.10">
    <property type="entry name" value="endopeptidase domain like (from Nostoc punctiforme)"/>
    <property type="match status" value="1"/>
</dbReference>
<keyword evidence="10" id="KW-1185">Reference proteome</keyword>
<gene>
    <name evidence="9" type="ORF">J2S04_000214</name>
</gene>
<comment type="similarity">
    <text evidence="1">Belongs to the peptidase C40 family.</text>
</comment>